<keyword evidence="3" id="KW-1185">Reference proteome</keyword>
<sequence>LSEQLRRCLKQQGVRAVFKSETTLRSQLVRPKDAVDLAKQDGVVYRILCECGKVYIEETGRPMQTEFRSTIETFDSPVPRPPPFQSMATTPDTSHSGTKVKEASHIRLHPNNLVDSGIEILEAWKPTIKKNTTTGEPCRAVYH</sequence>
<feature type="non-terminal residue" evidence="2">
    <location>
        <position position="1"/>
    </location>
</feature>
<feature type="region of interest" description="Disordered" evidence="1">
    <location>
        <begin position="74"/>
        <end position="97"/>
    </location>
</feature>
<feature type="compositionally biased region" description="Polar residues" evidence="1">
    <location>
        <begin position="86"/>
        <end position="97"/>
    </location>
</feature>
<evidence type="ECO:0000313" key="2">
    <source>
        <dbReference type="EMBL" id="CAH3113818.1"/>
    </source>
</evidence>
<dbReference type="AlphaFoldDB" id="A0AAU9WG49"/>
<reference evidence="2 3" key="1">
    <citation type="submission" date="2022-05" db="EMBL/GenBank/DDBJ databases">
        <authorList>
            <consortium name="Genoscope - CEA"/>
            <person name="William W."/>
        </authorList>
    </citation>
    <scope>NUCLEOTIDE SEQUENCE [LARGE SCALE GENOMIC DNA]</scope>
</reference>
<dbReference type="EMBL" id="CALNXJ010000014">
    <property type="protein sequence ID" value="CAH3113818.1"/>
    <property type="molecule type" value="Genomic_DNA"/>
</dbReference>
<gene>
    <name evidence="2" type="ORF">PMEA_00005677</name>
</gene>
<evidence type="ECO:0000256" key="1">
    <source>
        <dbReference type="SAM" id="MobiDB-lite"/>
    </source>
</evidence>
<comment type="caution">
    <text evidence="2">The sequence shown here is derived from an EMBL/GenBank/DDBJ whole genome shotgun (WGS) entry which is preliminary data.</text>
</comment>
<dbReference type="Proteomes" id="UP001159428">
    <property type="component" value="Unassembled WGS sequence"/>
</dbReference>
<accession>A0AAU9WG49</accession>
<evidence type="ECO:0000313" key="3">
    <source>
        <dbReference type="Proteomes" id="UP001159428"/>
    </source>
</evidence>
<organism evidence="2 3">
    <name type="scientific">Pocillopora meandrina</name>
    <dbReference type="NCBI Taxonomy" id="46732"/>
    <lineage>
        <taxon>Eukaryota</taxon>
        <taxon>Metazoa</taxon>
        <taxon>Cnidaria</taxon>
        <taxon>Anthozoa</taxon>
        <taxon>Hexacorallia</taxon>
        <taxon>Scleractinia</taxon>
        <taxon>Astrocoeniina</taxon>
        <taxon>Pocilloporidae</taxon>
        <taxon>Pocillopora</taxon>
    </lineage>
</organism>
<name>A0AAU9WG49_9CNID</name>
<protein>
    <submittedName>
        <fullName evidence="2">Uncharacterized protein</fullName>
    </submittedName>
</protein>
<proteinExistence type="predicted"/>